<evidence type="ECO:0000313" key="3">
    <source>
        <dbReference type="Proteomes" id="UP000196331"/>
    </source>
</evidence>
<proteinExistence type="predicted"/>
<feature type="transmembrane region" description="Helical" evidence="1">
    <location>
        <begin position="21"/>
        <end position="38"/>
    </location>
</feature>
<keyword evidence="1" id="KW-0812">Transmembrane</keyword>
<protein>
    <submittedName>
        <fullName evidence="2">Uncharacterized protein</fullName>
    </submittedName>
</protein>
<dbReference type="AlphaFoldDB" id="A0A1R4HYE3"/>
<reference evidence="2 3" key="1">
    <citation type="submission" date="2017-02" db="EMBL/GenBank/DDBJ databases">
        <authorList>
            <person name="Dridi B."/>
        </authorList>
    </citation>
    <scope>NUCLEOTIDE SEQUENCE [LARGE SCALE GENOMIC DNA]</scope>
    <source>
        <strain evidence="2 3">JB380</strain>
    </source>
</reference>
<gene>
    <name evidence="2" type="ORF">CZ787_08400</name>
</gene>
<name>A0A1R4HYE3_9GAMM</name>
<comment type="caution">
    <text evidence="2">The sequence shown here is derived from an EMBL/GenBank/DDBJ whole genome shotgun (WGS) entry which is preliminary data.</text>
</comment>
<keyword evidence="1" id="KW-1133">Transmembrane helix</keyword>
<evidence type="ECO:0000313" key="2">
    <source>
        <dbReference type="EMBL" id="SJN12580.1"/>
    </source>
</evidence>
<sequence length="46" mass="5330">MGTLGFRTYQLRVRTSVVVSVRLFLVAACIPRITLSYWETLIEQLE</sequence>
<keyword evidence="1" id="KW-0472">Membrane</keyword>
<dbReference type="EMBL" id="FUKM01000033">
    <property type="protein sequence ID" value="SJN12580.1"/>
    <property type="molecule type" value="Genomic_DNA"/>
</dbReference>
<dbReference type="Proteomes" id="UP000196331">
    <property type="component" value="Unassembled WGS sequence"/>
</dbReference>
<accession>A0A1R4HYE3</accession>
<evidence type="ECO:0000256" key="1">
    <source>
        <dbReference type="SAM" id="Phobius"/>
    </source>
</evidence>
<organism evidence="2 3">
    <name type="scientific">Halomonas citrativorans</name>
    <dbReference type="NCBI Taxonomy" id="2742612"/>
    <lineage>
        <taxon>Bacteria</taxon>
        <taxon>Pseudomonadati</taxon>
        <taxon>Pseudomonadota</taxon>
        <taxon>Gammaproteobacteria</taxon>
        <taxon>Oceanospirillales</taxon>
        <taxon>Halomonadaceae</taxon>
        <taxon>Halomonas</taxon>
    </lineage>
</organism>